<dbReference type="AlphaFoldDB" id="E4NJS1"/>
<dbReference type="EMBL" id="AP010968">
    <property type="protein sequence ID" value="BAJ33219.1"/>
    <property type="molecule type" value="Genomic_DNA"/>
</dbReference>
<proteinExistence type="predicted"/>
<gene>
    <name evidence="1" type="ordered locus">KSE_74640</name>
</gene>
<reference evidence="1 2" key="1">
    <citation type="journal article" date="2010" name="DNA Res.">
        <title>Genome sequence of Kitasatospora setae NBRC 14216T: an evolutionary snapshot of the family Streptomycetaceae.</title>
        <authorList>
            <person name="Ichikawa N."/>
            <person name="Oguchi A."/>
            <person name="Ikeda H."/>
            <person name="Ishikawa J."/>
            <person name="Kitani S."/>
            <person name="Watanabe Y."/>
            <person name="Nakamura S."/>
            <person name="Katano Y."/>
            <person name="Kishi E."/>
            <person name="Sasagawa M."/>
            <person name="Ankai A."/>
            <person name="Fukui S."/>
            <person name="Hashimoto Y."/>
            <person name="Kamata S."/>
            <person name="Otoguro M."/>
            <person name="Tanikawa S."/>
            <person name="Nihira T."/>
            <person name="Horinouchi S."/>
            <person name="Ohnishi Y."/>
            <person name="Hayakawa M."/>
            <person name="Kuzuyama T."/>
            <person name="Arisawa A."/>
            <person name="Nomoto F."/>
            <person name="Miura H."/>
            <person name="Takahashi Y."/>
            <person name="Fujita N."/>
        </authorList>
    </citation>
    <scope>NUCLEOTIDE SEQUENCE [LARGE SCALE GENOMIC DNA]</scope>
    <source>
        <strain evidence="2">ATCC 33774 / DSM 43861 / JCM 3304 / KCC A-0304 / NBRC 14216 / KM-6054</strain>
    </source>
</reference>
<organism evidence="1 2">
    <name type="scientific">Kitasatospora setae (strain ATCC 33774 / DSM 43861 / JCM 3304 / KCC A-0304 / NBRC 14216 / KM-6054)</name>
    <name type="common">Streptomyces setae</name>
    <dbReference type="NCBI Taxonomy" id="452652"/>
    <lineage>
        <taxon>Bacteria</taxon>
        <taxon>Bacillati</taxon>
        <taxon>Actinomycetota</taxon>
        <taxon>Actinomycetes</taxon>
        <taxon>Kitasatosporales</taxon>
        <taxon>Streptomycetaceae</taxon>
        <taxon>Kitasatospora</taxon>
    </lineage>
</organism>
<dbReference type="Proteomes" id="UP000007076">
    <property type="component" value="Chromosome"/>
</dbReference>
<accession>E4NJS1</accession>
<dbReference type="HOGENOM" id="CLU_2330029_0_0_11"/>
<protein>
    <submittedName>
        <fullName evidence="1">Uncharacterized protein</fullName>
    </submittedName>
</protein>
<sequence>MFTAVLYAASRVVRRPAARRRLAASGMVSDAHWALARQVWQASWLYRGCRAVFLPAGALRPGSPTSRAPSFEHVRAWLAGAEPAEGGSAGRKPAAGAG</sequence>
<dbReference type="RefSeq" id="WP_014140510.1">
    <property type="nucleotide sequence ID" value="NC_016109.1"/>
</dbReference>
<dbReference type="KEGG" id="ksk:KSE_74640"/>
<evidence type="ECO:0000313" key="2">
    <source>
        <dbReference type="Proteomes" id="UP000007076"/>
    </source>
</evidence>
<name>E4NJS1_KITSK</name>
<evidence type="ECO:0000313" key="1">
    <source>
        <dbReference type="EMBL" id="BAJ33219.1"/>
    </source>
</evidence>
<keyword evidence="2" id="KW-1185">Reference proteome</keyword>
<dbReference type="PATRIC" id="fig|452652.3.peg.7509"/>